<evidence type="ECO:0000256" key="2">
    <source>
        <dbReference type="ARBA" id="ARBA00004417"/>
    </source>
</evidence>
<sequence length="220" mass="25701">MAKIRGWIYAFICALSILFIVILFKIAPKKNWKFRRKWAKLQRFLIGYKLIKNGEFEDADMIMINHKSMLDIIILEEIYPKNLAWIAKKEIGEMRVFGEILKTPKMIAVDRKNPRSIVKLIKDAKDRVENGRVLAIFPEGTRGRSDKLLKFHTGAKVLAEKLNLKVQPIVLKDTLYNLDVKKVEVRSSDIKMTCLPLCDLSDPEWFEKARKDMQKAYDEM</sequence>
<dbReference type="Pfam" id="PF01553">
    <property type="entry name" value="Acyltransferase"/>
    <property type="match status" value="1"/>
</dbReference>
<keyword evidence="11 18" id="KW-0808">Transferase</keyword>
<evidence type="ECO:0000256" key="18">
    <source>
        <dbReference type="RuleBase" id="RU361267"/>
    </source>
</evidence>
<evidence type="ECO:0000256" key="7">
    <source>
        <dbReference type="ARBA" id="ARBA00016139"/>
    </source>
</evidence>
<evidence type="ECO:0000256" key="17">
    <source>
        <dbReference type="ARBA" id="ARBA00037183"/>
    </source>
</evidence>
<dbReference type="NCBIfam" id="TIGR00530">
    <property type="entry name" value="AGP_acyltrn"/>
    <property type="match status" value="1"/>
</dbReference>
<evidence type="ECO:0000256" key="12">
    <source>
        <dbReference type="ARBA" id="ARBA00023098"/>
    </source>
</evidence>
<evidence type="ECO:0000256" key="4">
    <source>
        <dbReference type="ARBA" id="ARBA00005189"/>
    </source>
</evidence>
<dbReference type="InterPro" id="IPR002123">
    <property type="entry name" value="Plipid/glycerol_acylTrfase"/>
</dbReference>
<gene>
    <name evidence="21" type="ORF">IMC76_04650</name>
</gene>
<evidence type="ECO:0000256" key="9">
    <source>
        <dbReference type="ARBA" id="ARBA00022516"/>
    </source>
</evidence>
<keyword evidence="22" id="KW-1185">Reference proteome</keyword>
<proteinExistence type="inferred from homology"/>
<evidence type="ECO:0000256" key="19">
    <source>
        <dbReference type="SAM" id="Phobius"/>
    </source>
</evidence>
<feature type="transmembrane region" description="Helical" evidence="19">
    <location>
        <begin position="6"/>
        <end position="27"/>
    </location>
</feature>
<dbReference type="OrthoDB" id="9809618at2"/>
<feature type="domain" description="Phospholipid/glycerol acyltransferase" evidence="20">
    <location>
        <begin position="60"/>
        <end position="174"/>
    </location>
</feature>
<evidence type="ECO:0000256" key="14">
    <source>
        <dbReference type="ARBA" id="ARBA00023209"/>
    </source>
</evidence>
<keyword evidence="9 18" id="KW-0444">Lipid biosynthesis</keyword>
<keyword evidence="12 18" id="KW-0443">Lipid metabolism</keyword>
<comment type="pathway">
    <text evidence="3">Phospholipid metabolism; CDP-diacylglycerol biosynthesis; CDP-diacylglycerol from sn-glycerol 3-phosphate: step 2/3.</text>
</comment>
<comment type="catalytic activity">
    <reaction evidence="1 18">
        <text>a 1-acyl-sn-glycero-3-phosphate + an acyl-CoA = a 1,2-diacyl-sn-glycero-3-phosphate + CoA</text>
        <dbReference type="Rhea" id="RHEA:19709"/>
        <dbReference type="ChEBI" id="CHEBI:57287"/>
        <dbReference type="ChEBI" id="CHEBI:57970"/>
        <dbReference type="ChEBI" id="CHEBI:58342"/>
        <dbReference type="ChEBI" id="CHEBI:58608"/>
        <dbReference type="EC" id="2.3.1.51"/>
    </reaction>
</comment>
<evidence type="ECO:0000256" key="3">
    <source>
        <dbReference type="ARBA" id="ARBA00004728"/>
    </source>
</evidence>
<keyword evidence="19" id="KW-1133">Transmembrane helix</keyword>
<dbReference type="GO" id="GO:0005886">
    <property type="term" value="C:plasma membrane"/>
    <property type="evidence" value="ECO:0007669"/>
    <property type="project" value="UniProtKB-SubCell"/>
</dbReference>
<evidence type="ECO:0000256" key="15">
    <source>
        <dbReference type="ARBA" id="ARBA00023264"/>
    </source>
</evidence>
<dbReference type="PANTHER" id="PTHR10434">
    <property type="entry name" value="1-ACYL-SN-GLYCEROL-3-PHOSPHATE ACYLTRANSFERASE"/>
    <property type="match status" value="1"/>
</dbReference>
<evidence type="ECO:0000256" key="1">
    <source>
        <dbReference type="ARBA" id="ARBA00001141"/>
    </source>
</evidence>
<comment type="subcellular location">
    <subcellularLocation>
        <location evidence="2">Cell inner membrane</location>
        <topology evidence="2">Peripheral membrane protein</topology>
    </subcellularLocation>
</comment>
<dbReference type="UniPathway" id="UPA00557">
    <property type="reaction ID" value="UER00613"/>
</dbReference>
<dbReference type="GO" id="GO:0016024">
    <property type="term" value="P:CDP-diacylglycerol biosynthetic process"/>
    <property type="evidence" value="ECO:0007669"/>
    <property type="project" value="UniProtKB-UniPathway"/>
</dbReference>
<evidence type="ECO:0000256" key="10">
    <source>
        <dbReference type="ARBA" id="ARBA00022519"/>
    </source>
</evidence>
<dbReference type="SUPFAM" id="SSF69593">
    <property type="entry name" value="Glycerol-3-phosphate (1)-acyltransferase"/>
    <property type="match status" value="1"/>
</dbReference>
<comment type="domain">
    <text evidence="18">The HXXXXD motif is essential for acyltransferase activity and may constitute the binding site for the phosphate moiety of the glycerol-3-phosphate.</text>
</comment>
<keyword evidence="10" id="KW-0997">Cell inner membrane</keyword>
<evidence type="ECO:0000256" key="11">
    <source>
        <dbReference type="ARBA" id="ARBA00022679"/>
    </source>
</evidence>
<keyword evidence="15 18" id="KW-1208">Phospholipid metabolism</keyword>
<keyword evidence="16 18" id="KW-0012">Acyltransferase</keyword>
<evidence type="ECO:0000259" key="20">
    <source>
        <dbReference type="SMART" id="SM00563"/>
    </source>
</evidence>
<dbReference type="PANTHER" id="PTHR10434:SF59">
    <property type="entry name" value="1-ACYL-SN-GLYCEROL-3-PHOSPHATE ACYLTRANSFERASE"/>
    <property type="match status" value="1"/>
</dbReference>
<evidence type="ECO:0000256" key="5">
    <source>
        <dbReference type="ARBA" id="ARBA00008655"/>
    </source>
</evidence>
<dbReference type="EMBL" id="CP063078">
    <property type="protein sequence ID" value="QOQ88082.1"/>
    <property type="molecule type" value="Genomic_DNA"/>
</dbReference>
<keyword evidence="19" id="KW-0812">Transmembrane</keyword>
<comment type="function">
    <text evidence="17">Converts lysophosphatidic acid (LPA) into phosphatidic acid by incorporating acyl moiety at the 2 position.</text>
</comment>
<evidence type="ECO:0000256" key="6">
    <source>
        <dbReference type="ARBA" id="ARBA00013211"/>
    </source>
</evidence>
<dbReference type="EC" id="2.3.1.51" evidence="6 18"/>
<dbReference type="GO" id="GO:0006654">
    <property type="term" value="P:phosphatidic acid biosynthetic process"/>
    <property type="evidence" value="ECO:0007669"/>
    <property type="project" value="TreeGrafter"/>
</dbReference>
<evidence type="ECO:0000256" key="13">
    <source>
        <dbReference type="ARBA" id="ARBA00023136"/>
    </source>
</evidence>
<dbReference type="AlphaFoldDB" id="A0A7M1LHL7"/>
<accession>A0A7M1LHL7</accession>
<dbReference type="CDD" id="cd07989">
    <property type="entry name" value="LPLAT_AGPAT-like"/>
    <property type="match status" value="1"/>
</dbReference>
<evidence type="ECO:0000313" key="21">
    <source>
        <dbReference type="EMBL" id="QOQ88082.1"/>
    </source>
</evidence>
<keyword evidence="8" id="KW-1003">Cell membrane</keyword>
<name>A0A7M1LHL7_9BACT</name>
<dbReference type="SMART" id="SM00563">
    <property type="entry name" value="PlsC"/>
    <property type="match status" value="1"/>
</dbReference>
<keyword evidence="13 19" id="KW-0472">Membrane</keyword>
<evidence type="ECO:0000256" key="8">
    <source>
        <dbReference type="ARBA" id="ARBA00022475"/>
    </source>
</evidence>
<keyword evidence="14 18" id="KW-0594">Phospholipid biosynthesis</keyword>
<evidence type="ECO:0000256" key="16">
    <source>
        <dbReference type="ARBA" id="ARBA00023315"/>
    </source>
</evidence>
<dbReference type="Proteomes" id="UP000594749">
    <property type="component" value="Chromosome"/>
</dbReference>
<dbReference type="GO" id="GO:0003841">
    <property type="term" value="F:1-acylglycerol-3-phosphate O-acyltransferase activity"/>
    <property type="evidence" value="ECO:0007669"/>
    <property type="project" value="UniProtKB-UniRule"/>
</dbReference>
<protein>
    <recommendedName>
        <fullName evidence="7 18">1-acyl-sn-glycerol-3-phosphate acyltransferase</fullName>
        <ecNumber evidence="6 18">2.3.1.51</ecNumber>
    </recommendedName>
</protein>
<dbReference type="InterPro" id="IPR004552">
    <property type="entry name" value="AGP_acyltrans"/>
</dbReference>
<organism evidence="21 22">
    <name type="scientific">Campylobacter corcagiensis</name>
    <dbReference type="NCBI Taxonomy" id="1448857"/>
    <lineage>
        <taxon>Bacteria</taxon>
        <taxon>Pseudomonadati</taxon>
        <taxon>Campylobacterota</taxon>
        <taxon>Epsilonproteobacteria</taxon>
        <taxon>Campylobacterales</taxon>
        <taxon>Campylobacteraceae</taxon>
        <taxon>Campylobacter</taxon>
    </lineage>
</organism>
<evidence type="ECO:0000313" key="22">
    <source>
        <dbReference type="Proteomes" id="UP000594749"/>
    </source>
</evidence>
<comment type="pathway">
    <text evidence="4">Lipid metabolism.</text>
</comment>
<comment type="similarity">
    <text evidence="5 18">Belongs to the 1-acyl-sn-glycerol-3-phosphate acyltransferase family.</text>
</comment>
<dbReference type="RefSeq" id="WP_051487248.1">
    <property type="nucleotide sequence ID" value="NZ_CP053842.1"/>
</dbReference>
<reference evidence="21 22" key="1">
    <citation type="submission" date="2020-10" db="EMBL/GenBank/DDBJ databases">
        <title>Campylobacter and Helicobacter PacBio genomes.</title>
        <authorList>
            <person name="Lane C."/>
        </authorList>
    </citation>
    <scope>NUCLEOTIDE SEQUENCE [LARGE SCALE GENOMIC DNA]</scope>
    <source>
        <strain evidence="21 22">2016D-0077</strain>
    </source>
</reference>